<dbReference type="EMBL" id="FQUH01000004">
    <property type="protein sequence ID" value="SHE98067.1"/>
    <property type="molecule type" value="Genomic_DNA"/>
</dbReference>
<dbReference type="RefSeq" id="WP_072956812.1">
    <property type="nucleotide sequence ID" value="NZ_FQUH01000004.1"/>
</dbReference>
<feature type="signal peptide" evidence="4">
    <location>
        <begin position="1"/>
        <end position="24"/>
    </location>
</feature>
<feature type="chain" id="PRO_5012341196" evidence="4">
    <location>
        <begin position="25"/>
        <end position="340"/>
    </location>
</feature>
<dbReference type="PANTHER" id="PTHR30085">
    <property type="entry name" value="AMINO ACID ABC TRANSPORTER PERMEASE"/>
    <property type="match status" value="1"/>
</dbReference>
<evidence type="ECO:0000256" key="2">
    <source>
        <dbReference type="ARBA" id="ARBA00022448"/>
    </source>
</evidence>
<accession>A0A1M4XWY2</accession>
<keyword evidence="7" id="KW-1185">Reference proteome</keyword>
<dbReference type="PANTHER" id="PTHR30085:SF7">
    <property type="entry name" value="AMINO-ACID ABC TRANSPORTER-BINDING PROTEIN YHDW-RELATED"/>
    <property type="match status" value="1"/>
</dbReference>
<evidence type="ECO:0000256" key="1">
    <source>
        <dbReference type="ARBA" id="ARBA00010333"/>
    </source>
</evidence>
<keyword evidence="2" id="KW-0813">Transport</keyword>
<dbReference type="SUPFAM" id="SSF53850">
    <property type="entry name" value="Periplasmic binding protein-like II"/>
    <property type="match status" value="1"/>
</dbReference>
<feature type="domain" description="Solute-binding protein family 3/N-terminal" evidence="5">
    <location>
        <begin position="35"/>
        <end position="264"/>
    </location>
</feature>
<organism evidence="6 7">
    <name type="scientific">Vibrio gazogenes DSM 21264 = NBRC 103151</name>
    <dbReference type="NCBI Taxonomy" id="1123492"/>
    <lineage>
        <taxon>Bacteria</taxon>
        <taxon>Pseudomonadati</taxon>
        <taxon>Pseudomonadota</taxon>
        <taxon>Gammaproteobacteria</taxon>
        <taxon>Vibrionales</taxon>
        <taxon>Vibrionaceae</taxon>
        <taxon>Vibrio</taxon>
    </lineage>
</organism>
<dbReference type="Proteomes" id="UP000184159">
    <property type="component" value="Unassembled WGS sequence"/>
</dbReference>
<sequence length="340" mass="37139">MRLRSIAVIAYGLLSVGFSASSYANLKDDIIHRGTLKCGVSSDKMGFSYINDQGKWSGMDVDYCRAVAAAVLGDPEKVEYITTTSKNRFTSLASGEIDILSRSTTWTVSRDAKLGADFTTVWFYDGQGFMTRKSLGIKSAAELNGATFCLSPGTTSEHNLADYFSARGLTYRSVVFEKTEELYAAYQKGRCDALTNDITGLAARRTLFKDPNKHVILPEVISKEPLGPYVKQGDDEWRDIVTMVGNALIEAEELNVTQQNAAKLAKSSPKSVVKRLLGTEGSLGTDLGLKQDWALKAIQATGNYGEIFARHVGVNSPLKFERGANALYTNGGLMYSPPFR</sequence>
<evidence type="ECO:0000256" key="4">
    <source>
        <dbReference type="SAM" id="SignalP"/>
    </source>
</evidence>
<protein>
    <submittedName>
        <fullName evidence="6">General L-amino acid transport system substrate-binding protein</fullName>
    </submittedName>
</protein>
<dbReference type="Gene3D" id="3.40.190.10">
    <property type="entry name" value="Periplasmic binding protein-like II"/>
    <property type="match status" value="2"/>
</dbReference>
<dbReference type="Pfam" id="PF00497">
    <property type="entry name" value="SBP_bac_3"/>
    <property type="match status" value="1"/>
</dbReference>
<dbReference type="GO" id="GO:0006865">
    <property type="term" value="P:amino acid transport"/>
    <property type="evidence" value="ECO:0007669"/>
    <property type="project" value="TreeGrafter"/>
</dbReference>
<evidence type="ECO:0000313" key="7">
    <source>
        <dbReference type="Proteomes" id="UP000184159"/>
    </source>
</evidence>
<keyword evidence="3 4" id="KW-0732">Signal</keyword>
<dbReference type="SMART" id="SM00062">
    <property type="entry name" value="PBPb"/>
    <property type="match status" value="1"/>
</dbReference>
<reference evidence="7" key="1">
    <citation type="submission" date="2016-11" db="EMBL/GenBank/DDBJ databases">
        <authorList>
            <person name="Varghese N."/>
            <person name="Submissions S."/>
        </authorList>
    </citation>
    <scope>NUCLEOTIDE SEQUENCE [LARGE SCALE GENOMIC DNA]</scope>
    <source>
        <strain evidence="7">DSM 21264</strain>
    </source>
</reference>
<proteinExistence type="inferred from homology"/>
<dbReference type="CDD" id="cd13692">
    <property type="entry name" value="PBP2_BztA"/>
    <property type="match status" value="1"/>
</dbReference>
<comment type="similarity">
    <text evidence="1">Belongs to the bacterial solute-binding protein 3 family.</text>
</comment>
<evidence type="ECO:0000256" key="3">
    <source>
        <dbReference type="ARBA" id="ARBA00022729"/>
    </source>
</evidence>
<name>A0A1M4XWY2_VIBGA</name>
<evidence type="ECO:0000259" key="5">
    <source>
        <dbReference type="SMART" id="SM00062"/>
    </source>
</evidence>
<gene>
    <name evidence="6" type="ORF">SAMN02745781_01206</name>
</gene>
<dbReference type="InterPro" id="IPR001638">
    <property type="entry name" value="Solute-binding_3/MltF_N"/>
</dbReference>
<dbReference type="AlphaFoldDB" id="A0A1M4XWY2"/>
<evidence type="ECO:0000313" key="6">
    <source>
        <dbReference type="EMBL" id="SHE98067.1"/>
    </source>
</evidence>
<dbReference type="InterPro" id="IPR051455">
    <property type="entry name" value="Bact_solute-bind_prot3"/>
</dbReference>